<sequence length="308" mass="35572">MRYPRGGGVSYFIIGGTEKAGTTSVFEYFALHPQIRPSLRKETDYFRQPHCSEDGYRALFSQNDSGQVLMEASPGYLGLARDVAPRISATLPDCRLLFILRDPVERFQSSYRFHRSKFFIPDWLGIDDYVQLCLAYDEGRIELKDTPFDNPWFMDVLPAGRYASHLQHYLEHFDSRVLLLDFNQLNREPAAVMQRLCAALEIDGDFFRDFDFFRANTTFQGRNRWLHRQGMKVNHALEPVLRRHPRAKRRIVSLYRKLNGGGTPEQATLSPTSARQLRDYYADDVAQVTALLGSDATSPLQWRHFHAA</sequence>
<evidence type="ECO:0000313" key="5">
    <source>
        <dbReference type="Proteomes" id="UP000321039"/>
    </source>
</evidence>
<keyword evidence="1 4" id="KW-0808">Transferase</keyword>
<name>A0A5C8ZQJ0_9GAMM</name>
<dbReference type="InterPro" id="IPR000863">
    <property type="entry name" value="Sulfotransferase_dom"/>
</dbReference>
<comment type="caution">
    <text evidence="4">The sequence shown here is derived from an EMBL/GenBank/DDBJ whole genome shotgun (WGS) entry which is preliminary data.</text>
</comment>
<evidence type="ECO:0000256" key="2">
    <source>
        <dbReference type="ARBA" id="ARBA00023180"/>
    </source>
</evidence>
<dbReference type="Pfam" id="PF00685">
    <property type="entry name" value="Sulfotransfer_1"/>
    <property type="match status" value="1"/>
</dbReference>
<evidence type="ECO:0000259" key="3">
    <source>
        <dbReference type="Pfam" id="PF00685"/>
    </source>
</evidence>
<dbReference type="SUPFAM" id="SSF52540">
    <property type="entry name" value="P-loop containing nucleoside triphosphate hydrolases"/>
    <property type="match status" value="1"/>
</dbReference>
<dbReference type="EMBL" id="VRZA01000009">
    <property type="protein sequence ID" value="TXS89920.1"/>
    <property type="molecule type" value="Genomic_DNA"/>
</dbReference>
<dbReference type="PANTHER" id="PTHR10605">
    <property type="entry name" value="HEPARAN SULFATE SULFOTRANSFERASE"/>
    <property type="match status" value="1"/>
</dbReference>
<accession>A0A5C8ZQJ0</accession>
<dbReference type="Proteomes" id="UP000321039">
    <property type="component" value="Unassembled WGS sequence"/>
</dbReference>
<feature type="domain" description="Sulfotransferase" evidence="3">
    <location>
        <begin position="12"/>
        <end position="203"/>
    </location>
</feature>
<proteinExistence type="predicted"/>
<evidence type="ECO:0000313" key="4">
    <source>
        <dbReference type="EMBL" id="TXS89920.1"/>
    </source>
</evidence>
<protein>
    <submittedName>
        <fullName evidence="4">Sulfotransferase domain-containing protein</fullName>
    </submittedName>
</protein>
<dbReference type="Gene3D" id="3.40.50.300">
    <property type="entry name" value="P-loop containing nucleotide triphosphate hydrolases"/>
    <property type="match status" value="1"/>
</dbReference>
<keyword evidence="2" id="KW-0325">Glycoprotein</keyword>
<organism evidence="4 5">
    <name type="scientific">Parahaliea maris</name>
    <dbReference type="NCBI Taxonomy" id="2716870"/>
    <lineage>
        <taxon>Bacteria</taxon>
        <taxon>Pseudomonadati</taxon>
        <taxon>Pseudomonadota</taxon>
        <taxon>Gammaproteobacteria</taxon>
        <taxon>Cellvibrionales</taxon>
        <taxon>Halieaceae</taxon>
        <taxon>Parahaliea</taxon>
    </lineage>
</organism>
<dbReference type="GO" id="GO:0008146">
    <property type="term" value="F:sulfotransferase activity"/>
    <property type="evidence" value="ECO:0007669"/>
    <property type="project" value="InterPro"/>
</dbReference>
<evidence type="ECO:0000256" key="1">
    <source>
        <dbReference type="ARBA" id="ARBA00022679"/>
    </source>
</evidence>
<reference evidence="4 5" key="1">
    <citation type="submission" date="2019-08" db="EMBL/GenBank/DDBJ databases">
        <title>Parahaliea maris sp. nov., isolated from the surface seawater.</title>
        <authorList>
            <person name="Liu Y."/>
        </authorList>
    </citation>
    <scope>NUCLEOTIDE SEQUENCE [LARGE SCALE GENOMIC DNA]</scope>
    <source>
        <strain evidence="4 5">HSLHS9</strain>
    </source>
</reference>
<dbReference type="PANTHER" id="PTHR10605:SF56">
    <property type="entry name" value="BIFUNCTIONAL HEPARAN SULFATE N-DEACETYLASE_N-SULFOTRANSFERASE"/>
    <property type="match status" value="1"/>
</dbReference>
<gene>
    <name evidence="4" type="ORF">FV139_19415</name>
</gene>
<dbReference type="InterPro" id="IPR027417">
    <property type="entry name" value="P-loop_NTPase"/>
</dbReference>
<keyword evidence="5" id="KW-1185">Reference proteome</keyword>
<dbReference type="AlphaFoldDB" id="A0A5C8ZQJ0"/>
<dbReference type="InterPro" id="IPR037359">
    <property type="entry name" value="NST/OST"/>
</dbReference>